<dbReference type="Gene3D" id="2.20.25.110">
    <property type="entry name" value="S-adenosyl-L-methionine-dependent methyltransferases"/>
    <property type="match status" value="1"/>
</dbReference>
<dbReference type="Gene3D" id="3.30.470.20">
    <property type="entry name" value="ATP-grasp fold, B domain"/>
    <property type="match status" value="1"/>
</dbReference>
<name>A0A964BR87_9CYAN</name>
<gene>
    <name evidence="5" type="ORF">I4641_14650</name>
</gene>
<dbReference type="Pfam" id="PF07478">
    <property type="entry name" value="Dala_Dala_lig_C"/>
    <property type="match status" value="1"/>
</dbReference>
<dbReference type="InterPro" id="IPR011761">
    <property type="entry name" value="ATP-grasp"/>
</dbReference>
<dbReference type="SUPFAM" id="SSF56059">
    <property type="entry name" value="Glutathione synthetase ATP-binding domain-like"/>
    <property type="match status" value="1"/>
</dbReference>
<dbReference type="InterPro" id="IPR011095">
    <property type="entry name" value="Dala_Dala_lig_C"/>
</dbReference>
<dbReference type="InterPro" id="IPR041698">
    <property type="entry name" value="Methyltransf_25"/>
</dbReference>
<keyword evidence="5" id="KW-0808">Transferase</keyword>
<evidence type="ECO:0000313" key="5">
    <source>
        <dbReference type="EMBL" id="MCC0178218.1"/>
    </source>
</evidence>
<evidence type="ECO:0000256" key="1">
    <source>
        <dbReference type="ARBA" id="ARBA00010871"/>
    </source>
</evidence>
<dbReference type="AlphaFoldDB" id="A0A964BR87"/>
<sequence length="658" mass="74807">MAASTKSSKIDNNVSLGPVEDLEKYVKADWWRHIFNANYLRTDGDVVEDKTITKDEVDLFTEILSPAQDSVILDLCCGQGRHSLELAGRGFTNLSGLDRSHYLITRARTLNKQQKFNVNYKEGDARKLPFPTDTFDYVILAGNSFGYFESDQDDLRVLREIIRILKPQGKLLIDVTDGSYVKENFQPRSWEWIDKQYFVCRERSLSENEERLISREVITHVKKGVIADQFYAERLYSRNSITDLLSLASFGKIQLHSEVKTESKRNQDLGMMEKRIIVSAVANKDWTPVKISQGQKKTVGVLMGDPNLSDIIKPDGSFDQDDLFTINELKQALANLPGYNFIYFNQHDKLIQDLLKKRDKLDFVFNLCDEGYDNQATKELHIPALLEILDLPYTGGNPQCLAYCYDKSLVRGIAKGMDIPVPKAFVIKPEDISFIDLPLKFPVIVKPNFGDSSFGITQDSVCYDLTTLENAILQVREKLGYNQPILVEQFLTGKDISVGIIGNPPESYHALPIIEEDYGKLPSQLPHICGYEAKWQPDSPYWQITSVPANLPEETEQFLIASCIKLFNRLECRDYARFDWRLDANQTPRLLEVNPNPGWCWDGHLAKMAKIADISYGQMLGKILQAAEERIGVVTPRSRFASLNSVEEALPITLPHIE</sequence>
<reference evidence="5" key="1">
    <citation type="journal article" date="2021" name="Antonie Van Leeuwenhoek">
        <title>Draft genome and description of Waterburya agarophytonicola gen. nov. sp. nov. (Pleurocapsales, Cyanobacteria): a seaweed symbiont.</title>
        <authorList>
            <person name="Bonthond G."/>
            <person name="Shalygin S."/>
            <person name="Bayer T."/>
            <person name="Weinberger F."/>
        </authorList>
    </citation>
    <scope>NUCLEOTIDE SEQUENCE</scope>
    <source>
        <strain evidence="5">KI4</strain>
    </source>
</reference>
<proteinExistence type="inferred from homology"/>
<comment type="similarity">
    <text evidence="1">Belongs to the D-alanine--D-alanine ligase family.</text>
</comment>
<keyword evidence="5" id="KW-0489">Methyltransferase</keyword>
<keyword evidence="3" id="KW-0067">ATP-binding</keyword>
<dbReference type="GO" id="GO:0008168">
    <property type="term" value="F:methyltransferase activity"/>
    <property type="evidence" value="ECO:0007669"/>
    <property type="project" value="UniProtKB-KW"/>
</dbReference>
<evidence type="ECO:0000256" key="2">
    <source>
        <dbReference type="ARBA" id="ARBA00022598"/>
    </source>
</evidence>
<dbReference type="InterPro" id="IPR029063">
    <property type="entry name" value="SAM-dependent_MTases_sf"/>
</dbReference>
<dbReference type="Gene3D" id="3.30.1490.20">
    <property type="entry name" value="ATP-grasp fold, A domain"/>
    <property type="match status" value="1"/>
</dbReference>
<evidence type="ECO:0000259" key="4">
    <source>
        <dbReference type="PROSITE" id="PS50975"/>
    </source>
</evidence>
<evidence type="ECO:0000256" key="3">
    <source>
        <dbReference type="PROSITE-ProRule" id="PRU00409"/>
    </source>
</evidence>
<protein>
    <submittedName>
        <fullName evidence="5">Methyltransferase domain-containing protein</fullName>
    </submittedName>
</protein>
<dbReference type="PANTHER" id="PTHR23132">
    <property type="entry name" value="D-ALANINE--D-ALANINE LIGASE"/>
    <property type="match status" value="1"/>
</dbReference>
<dbReference type="InterPro" id="IPR013815">
    <property type="entry name" value="ATP_grasp_subdomain_1"/>
</dbReference>
<accession>A0A964BR87</accession>
<evidence type="ECO:0000313" key="6">
    <source>
        <dbReference type="Proteomes" id="UP000729733"/>
    </source>
</evidence>
<dbReference type="SUPFAM" id="SSF53335">
    <property type="entry name" value="S-adenosyl-L-methionine-dependent methyltransferases"/>
    <property type="match status" value="1"/>
</dbReference>
<organism evidence="5 6">
    <name type="scientific">Waterburya agarophytonicola KI4</name>
    <dbReference type="NCBI Taxonomy" id="2874699"/>
    <lineage>
        <taxon>Bacteria</taxon>
        <taxon>Bacillati</taxon>
        <taxon>Cyanobacteriota</taxon>
        <taxon>Cyanophyceae</taxon>
        <taxon>Pleurocapsales</taxon>
        <taxon>Hyellaceae</taxon>
        <taxon>Waterburya</taxon>
        <taxon>Waterburya agarophytonicola</taxon>
    </lineage>
</organism>
<dbReference type="PROSITE" id="PS50975">
    <property type="entry name" value="ATP_GRASP"/>
    <property type="match status" value="1"/>
</dbReference>
<keyword evidence="6" id="KW-1185">Reference proteome</keyword>
<dbReference type="Gene3D" id="3.40.50.150">
    <property type="entry name" value="Vaccinia Virus protein VP39"/>
    <property type="match status" value="1"/>
</dbReference>
<keyword evidence="2" id="KW-0436">Ligase</keyword>
<dbReference type="Pfam" id="PF13649">
    <property type="entry name" value="Methyltransf_25"/>
    <property type="match status" value="1"/>
</dbReference>
<keyword evidence="3" id="KW-0547">Nucleotide-binding</keyword>
<dbReference type="GO" id="GO:0032259">
    <property type="term" value="P:methylation"/>
    <property type="evidence" value="ECO:0007669"/>
    <property type="project" value="UniProtKB-KW"/>
</dbReference>
<dbReference type="EMBL" id="JADWDC010000038">
    <property type="protein sequence ID" value="MCC0178218.1"/>
    <property type="molecule type" value="Genomic_DNA"/>
</dbReference>
<dbReference type="CDD" id="cd02440">
    <property type="entry name" value="AdoMet_MTases"/>
    <property type="match status" value="1"/>
</dbReference>
<dbReference type="GO" id="GO:0046872">
    <property type="term" value="F:metal ion binding"/>
    <property type="evidence" value="ECO:0007669"/>
    <property type="project" value="InterPro"/>
</dbReference>
<dbReference type="GO" id="GO:0008716">
    <property type="term" value="F:D-alanine-D-alanine ligase activity"/>
    <property type="evidence" value="ECO:0007669"/>
    <property type="project" value="InterPro"/>
</dbReference>
<dbReference type="PANTHER" id="PTHR23132:SF23">
    <property type="entry name" value="D-ALANINE--D-ALANINE LIGASE B"/>
    <property type="match status" value="1"/>
</dbReference>
<dbReference type="FunFam" id="3.30.470.20:FF:000105">
    <property type="entry name" value="Predicted protein"/>
    <property type="match status" value="1"/>
</dbReference>
<feature type="domain" description="ATP-grasp" evidence="4">
    <location>
        <begin position="411"/>
        <end position="625"/>
    </location>
</feature>
<dbReference type="GO" id="GO:0005524">
    <property type="term" value="F:ATP binding"/>
    <property type="evidence" value="ECO:0007669"/>
    <property type="project" value="UniProtKB-UniRule"/>
</dbReference>
<comment type="caution">
    <text evidence="5">The sequence shown here is derived from an EMBL/GenBank/DDBJ whole genome shotgun (WGS) entry which is preliminary data.</text>
</comment>
<dbReference type="Proteomes" id="UP000729733">
    <property type="component" value="Unassembled WGS sequence"/>
</dbReference>
<dbReference type="RefSeq" id="WP_229641286.1">
    <property type="nucleotide sequence ID" value="NZ_JADWDC010000038.1"/>
</dbReference>